<comment type="cofactor">
    <cofactor evidence="1">
        <name>Mg(2+)</name>
        <dbReference type="ChEBI" id="CHEBI:18420"/>
    </cofactor>
</comment>
<evidence type="ECO:0000256" key="4">
    <source>
        <dbReference type="ARBA" id="ARBA00022528"/>
    </source>
</evidence>
<keyword evidence="4" id="KW-0150">Chloroplast</keyword>
<evidence type="ECO:0000256" key="2">
    <source>
        <dbReference type="ARBA" id="ARBA00004167"/>
    </source>
</evidence>
<protein>
    <recommendedName>
        <fullName evidence="17">AIG1-type G domain-containing protein</fullName>
    </recommendedName>
</protein>
<keyword evidence="10" id="KW-1002">Plastid outer membrane</keyword>
<organism evidence="18 19">
    <name type="scientific">Planoprotostelium fungivorum</name>
    <dbReference type="NCBI Taxonomy" id="1890364"/>
    <lineage>
        <taxon>Eukaryota</taxon>
        <taxon>Amoebozoa</taxon>
        <taxon>Evosea</taxon>
        <taxon>Variosea</taxon>
        <taxon>Cavosteliida</taxon>
        <taxon>Cavosteliaceae</taxon>
        <taxon>Planoprotostelium</taxon>
    </lineage>
</organism>
<dbReference type="SUPFAM" id="SSF52540">
    <property type="entry name" value="P-loop containing nucleoside triphosphate hydrolases"/>
    <property type="match status" value="1"/>
</dbReference>
<dbReference type="GO" id="GO:0016020">
    <property type="term" value="C:membrane"/>
    <property type="evidence" value="ECO:0007669"/>
    <property type="project" value="UniProtKB-SubCell"/>
</dbReference>
<evidence type="ECO:0000256" key="14">
    <source>
        <dbReference type="ARBA" id="ARBA00023134"/>
    </source>
</evidence>
<keyword evidence="19" id="KW-1185">Reference proteome</keyword>
<keyword evidence="6" id="KW-0812">Transmembrane</keyword>
<evidence type="ECO:0000313" key="19">
    <source>
        <dbReference type="Proteomes" id="UP000241769"/>
    </source>
</evidence>
<evidence type="ECO:0000256" key="7">
    <source>
        <dbReference type="ARBA" id="ARBA00022723"/>
    </source>
</evidence>
<dbReference type="InterPro" id="IPR027417">
    <property type="entry name" value="P-loop_NTPase"/>
</dbReference>
<evidence type="ECO:0000256" key="1">
    <source>
        <dbReference type="ARBA" id="ARBA00001946"/>
    </source>
</evidence>
<evidence type="ECO:0000256" key="6">
    <source>
        <dbReference type="ARBA" id="ARBA00022692"/>
    </source>
</evidence>
<dbReference type="InParanoid" id="A0A2P6N4M3"/>
<evidence type="ECO:0000256" key="15">
    <source>
        <dbReference type="ARBA" id="ARBA00023136"/>
    </source>
</evidence>
<keyword evidence="7" id="KW-0479">Metal-binding</keyword>
<dbReference type="InterPro" id="IPR045058">
    <property type="entry name" value="GIMA/IAN/Toc"/>
</dbReference>
<dbReference type="PANTHER" id="PTHR10903:SF135">
    <property type="entry name" value="TRANSLOCASE OF CHLOROPLAST 120, CHLOROPLASTIC-RELATED"/>
    <property type="match status" value="1"/>
</dbReference>
<dbReference type="AlphaFoldDB" id="A0A2P6N4M3"/>
<keyword evidence="13" id="KW-1133">Transmembrane helix</keyword>
<dbReference type="InterPro" id="IPR006703">
    <property type="entry name" value="G_AIG1"/>
</dbReference>
<evidence type="ECO:0000313" key="18">
    <source>
        <dbReference type="EMBL" id="PRP78906.1"/>
    </source>
</evidence>
<dbReference type="GO" id="GO:0015031">
    <property type="term" value="P:protein transport"/>
    <property type="evidence" value="ECO:0007669"/>
    <property type="project" value="UniProtKB-KW"/>
</dbReference>
<evidence type="ECO:0000259" key="17">
    <source>
        <dbReference type="Pfam" id="PF04548"/>
    </source>
</evidence>
<keyword evidence="14" id="KW-0342">GTP-binding</keyword>
<evidence type="ECO:0000256" key="3">
    <source>
        <dbReference type="ARBA" id="ARBA00022448"/>
    </source>
</evidence>
<proteinExistence type="predicted"/>
<name>A0A2P6N4M3_9EUKA</name>
<dbReference type="GO" id="GO:0046872">
    <property type="term" value="F:metal ion binding"/>
    <property type="evidence" value="ECO:0007669"/>
    <property type="project" value="UniProtKB-KW"/>
</dbReference>
<evidence type="ECO:0000256" key="5">
    <source>
        <dbReference type="ARBA" id="ARBA00022640"/>
    </source>
</evidence>
<evidence type="ECO:0000256" key="8">
    <source>
        <dbReference type="ARBA" id="ARBA00022741"/>
    </source>
</evidence>
<dbReference type="GO" id="GO:0016787">
    <property type="term" value="F:hydrolase activity"/>
    <property type="evidence" value="ECO:0007669"/>
    <property type="project" value="UniProtKB-KW"/>
</dbReference>
<keyword evidence="9" id="KW-0378">Hydrolase</keyword>
<reference evidence="18 19" key="1">
    <citation type="journal article" date="2018" name="Genome Biol. Evol.">
        <title>Multiple Roots of Fruiting Body Formation in Amoebozoa.</title>
        <authorList>
            <person name="Hillmann F."/>
            <person name="Forbes G."/>
            <person name="Novohradska S."/>
            <person name="Ferling I."/>
            <person name="Riege K."/>
            <person name="Groth M."/>
            <person name="Westermann M."/>
            <person name="Marz M."/>
            <person name="Spaller T."/>
            <person name="Winckler T."/>
            <person name="Schaap P."/>
            <person name="Glockner G."/>
        </authorList>
    </citation>
    <scope>NUCLEOTIDE SEQUENCE [LARGE SCALE GENOMIC DNA]</scope>
    <source>
        <strain evidence="18 19">Jena</strain>
    </source>
</reference>
<keyword evidence="15" id="KW-0472">Membrane</keyword>
<keyword evidence="8" id="KW-0547">Nucleotide-binding</keyword>
<evidence type="ECO:0000256" key="9">
    <source>
        <dbReference type="ARBA" id="ARBA00022801"/>
    </source>
</evidence>
<dbReference type="EMBL" id="MDYQ01000206">
    <property type="protein sequence ID" value="PRP78906.1"/>
    <property type="molecule type" value="Genomic_DNA"/>
</dbReference>
<sequence length="909" mass="101007">MSDSKDLCIPVKCKFVTDDARIRLLEDAVVNGTIEPQKHLYLEAGETIKIEEPFVHNLKVLAHSLCLSSGSTITQSGRTCQLSGSDIIIDGRLLSPKDGALRIKWQISTYPYCSLGGRISDLAELRCTIVGRSQFIITKRTNLWTVNELNVIMGGNGTVMDVHTDMSIGVAHITCGKLIISNRISCESLKVQLTKGAQVVQLNATCQLGSLHIISSQKNATLQINSDQEIDRLQIEMKEGGTLTVLLGAQVKIRREILISSLLEAKVFIGVQDGAMLNSLSLDTKSITSFSISGNVMVNDVKIEQGDLNLDAGQFTVGSVSARVFSIQGGRCVVSHRLELNHLKLIDGDLSFDKDTQIKCGHIHLLKDVVCQSNLMIQATKIDIHSNLTAKQLQLQANALTIQEKCTVSCEGGTITCDYIDSHGTIESKDHLSINSWTLHNRGTICVSDKKGNIKAEGTLKTVSTFFINLWNIYCPDIFMNSIVTLLGWTRQLALVQALHIQIPTLPRWDQIVTFDIFKLLRILIDATKLLPGCSMISYISEALLSGYYFINTIEHFQWQVQSGQLLSDDRGLLTGYAMKNDFDNFFQHIQSYDAFQIPTDWMPSWNSHAIARATARTAAVMIAPRVQQISLYSKSTGVVVTGYYSERGFQADHRYQSVASVFHTADYQNQYTSGNLLAGQSIQRAPVLTVGGKNLTQQTQVNGDAPLLSIILLGERGVGKTSITNTLCGVDLFQERSTVTSTSTELPELRAEIIDTPGFDCTNNGWADQIDELITALSEVENGILAIVVVLGKDLTLQRSTIRLINKLLPKEFREYITVVRTHFPAFLDQKRRTEEREIMQNHKDLQHLGANIIHVNLPPEHEMGSDEARCCSRNIMMHHFLLRSMSKGRRPLRFDKSNLIEMLSDIN</sequence>
<dbReference type="Pfam" id="PF04548">
    <property type="entry name" value="AIG1"/>
    <property type="match status" value="1"/>
</dbReference>
<accession>A0A2P6N4M3</accession>
<gene>
    <name evidence="18" type="ORF">PROFUN_13345</name>
</gene>
<dbReference type="PANTHER" id="PTHR10903">
    <property type="entry name" value="GTPASE, IMAP FAMILY MEMBER-RELATED"/>
    <property type="match status" value="1"/>
</dbReference>
<keyword evidence="5" id="KW-0934">Plastid</keyword>
<comment type="caution">
    <text evidence="18">The sequence shown here is derived from an EMBL/GenBank/DDBJ whole genome shotgun (WGS) entry which is preliminary data.</text>
</comment>
<evidence type="ECO:0000256" key="12">
    <source>
        <dbReference type="ARBA" id="ARBA00022927"/>
    </source>
</evidence>
<evidence type="ECO:0000256" key="10">
    <source>
        <dbReference type="ARBA" id="ARBA00022805"/>
    </source>
</evidence>
<evidence type="ECO:0000256" key="16">
    <source>
        <dbReference type="ARBA" id="ARBA00024013"/>
    </source>
</evidence>
<dbReference type="OrthoDB" id="425923at2759"/>
<comment type="subcellular location">
    <subcellularLocation>
        <location evidence="2">Membrane</location>
        <topology evidence="2">Single-pass membrane protein</topology>
    </subcellularLocation>
    <subcellularLocation>
        <location evidence="16">Plastid</location>
        <location evidence="16">Chloroplast outer membrane</location>
    </subcellularLocation>
</comment>
<keyword evidence="3" id="KW-0813">Transport</keyword>
<dbReference type="Proteomes" id="UP000241769">
    <property type="component" value="Unassembled WGS sequence"/>
</dbReference>
<keyword evidence="11" id="KW-0460">Magnesium</keyword>
<evidence type="ECO:0000256" key="11">
    <source>
        <dbReference type="ARBA" id="ARBA00022842"/>
    </source>
</evidence>
<evidence type="ECO:0000256" key="13">
    <source>
        <dbReference type="ARBA" id="ARBA00022989"/>
    </source>
</evidence>
<dbReference type="Gene3D" id="3.40.50.300">
    <property type="entry name" value="P-loop containing nucleotide triphosphate hydrolases"/>
    <property type="match status" value="1"/>
</dbReference>
<feature type="domain" description="AIG1-type G" evidence="17">
    <location>
        <begin position="710"/>
        <end position="825"/>
    </location>
</feature>
<keyword evidence="12" id="KW-0653">Protein transport</keyword>
<dbReference type="GO" id="GO:0005525">
    <property type="term" value="F:GTP binding"/>
    <property type="evidence" value="ECO:0007669"/>
    <property type="project" value="UniProtKB-KW"/>
</dbReference>